<dbReference type="PANTHER" id="PTHR45663:SF11">
    <property type="entry name" value="GEO12009P1"/>
    <property type="match status" value="1"/>
</dbReference>
<evidence type="ECO:0000313" key="3">
    <source>
        <dbReference type="EMBL" id="MEM0572925.1"/>
    </source>
</evidence>
<dbReference type="InterPro" id="IPR036249">
    <property type="entry name" value="Thioredoxin-like_sf"/>
</dbReference>
<gene>
    <name evidence="3" type="ORF">VZD24_05310</name>
    <name evidence="2" type="ORF">VZD85_07260</name>
</gene>
<evidence type="ECO:0000259" key="1">
    <source>
        <dbReference type="Pfam" id="PF00085"/>
    </source>
</evidence>
<dbReference type="EMBL" id="JAZBJM010000003">
    <property type="protein sequence ID" value="MEM0518143.1"/>
    <property type="molecule type" value="Genomic_DNA"/>
</dbReference>
<dbReference type="GO" id="GO:0045454">
    <property type="term" value="P:cell redox homeostasis"/>
    <property type="evidence" value="ECO:0007669"/>
    <property type="project" value="TreeGrafter"/>
</dbReference>
<dbReference type="EMBL" id="JBANCF010000003">
    <property type="protein sequence ID" value="MEM0572925.1"/>
    <property type="molecule type" value="Genomic_DNA"/>
</dbReference>
<dbReference type="Proteomes" id="UP001390963">
    <property type="component" value="Unassembled WGS sequence"/>
</dbReference>
<evidence type="ECO:0000313" key="4">
    <source>
        <dbReference type="Proteomes" id="UP001388259"/>
    </source>
</evidence>
<dbReference type="CDD" id="cd02947">
    <property type="entry name" value="TRX_family"/>
    <property type="match status" value="1"/>
</dbReference>
<dbReference type="GO" id="GO:0015035">
    <property type="term" value="F:protein-disulfide reductase activity"/>
    <property type="evidence" value="ECO:0007669"/>
    <property type="project" value="TreeGrafter"/>
</dbReference>
<dbReference type="AlphaFoldDB" id="A0AB35YW50"/>
<evidence type="ECO:0000313" key="5">
    <source>
        <dbReference type="Proteomes" id="UP001390963"/>
    </source>
</evidence>
<organism evidence="2 4">
    <name type="scientific">Aequorivita flava</name>
    <dbReference type="NCBI Taxonomy" id="3114371"/>
    <lineage>
        <taxon>Bacteria</taxon>
        <taxon>Pseudomonadati</taxon>
        <taxon>Bacteroidota</taxon>
        <taxon>Flavobacteriia</taxon>
        <taxon>Flavobacteriales</taxon>
        <taxon>Flavobacteriaceae</taxon>
        <taxon>Aequorivita</taxon>
    </lineage>
</organism>
<dbReference type="Pfam" id="PF00085">
    <property type="entry name" value="Thioredoxin"/>
    <property type="match status" value="1"/>
</dbReference>
<evidence type="ECO:0000313" key="2">
    <source>
        <dbReference type="EMBL" id="MEM0518143.1"/>
    </source>
</evidence>
<keyword evidence="5" id="KW-1185">Reference proteome</keyword>
<name>A0AB35YW50_9FLAO</name>
<dbReference type="SUPFAM" id="SSF52833">
    <property type="entry name" value="Thioredoxin-like"/>
    <property type="match status" value="1"/>
</dbReference>
<dbReference type="Proteomes" id="UP001388259">
    <property type="component" value="Unassembled WGS sequence"/>
</dbReference>
<dbReference type="InterPro" id="IPR013766">
    <property type="entry name" value="Thioredoxin_domain"/>
</dbReference>
<protein>
    <submittedName>
        <fullName evidence="2">Thioredoxin family protein</fullName>
    </submittedName>
</protein>
<comment type="caution">
    <text evidence="2">The sequence shown here is derived from an EMBL/GenBank/DDBJ whole genome shotgun (WGS) entry which is preliminary data.</text>
</comment>
<feature type="domain" description="Thioredoxin" evidence="1">
    <location>
        <begin position="5"/>
        <end position="87"/>
    </location>
</feature>
<sequence>MKQLMTTTALEETIATEIAVAVYFAAPNCGVCEALRPKVEALFSEEFPAVKFLYIKIEESPEIAAIFSVFSAPTLLVFFEGKEFLRKVRLMGIQELRDKIERPYKMVFNV</sequence>
<dbReference type="Gene3D" id="3.40.30.10">
    <property type="entry name" value="Glutaredoxin"/>
    <property type="match status" value="1"/>
</dbReference>
<dbReference type="GO" id="GO:0005829">
    <property type="term" value="C:cytosol"/>
    <property type="evidence" value="ECO:0007669"/>
    <property type="project" value="TreeGrafter"/>
</dbReference>
<dbReference type="RefSeq" id="WP_342687143.1">
    <property type="nucleotide sequence ID" value="NZ_JAZBJM010000003.1"/>
</dbReference>
<accession>A0AB35YW50</accession>
<reference evidence="2 5" key="1">
    <citation type="submission" date="2024-01" db="EMBL/GenBank/DDBJ databases">
        <title>Aequorivita flavus sp. nov., isolated from deep-sea sediment.</title>
        <authorList>
            <person name="Chen X."/>
        </authorList>
    </citation>
    <scope>NUCLEOTIDE SEQUENCE</scope>
    <source>
        <strain evidence="2">MCCC 1A16923</strain>
        <strain evidence="3 5">MCCC 1A16935</strain>
    </source>
</reference>
<proteinExistence type="predicted"/>
<dbReference type="PANTHER" id="PTHR45663">
    <property type="entry name" value="GEO12009P1"/>
    <property type="match status" value="1"/>
</dbReference>